<name>A0A2A2J1M3_9BILA</name>
<dbReference type="Proteomes" id="UP000218231">
    <property type="component" value="Unassembled WGS sequence"/>
</dbReference>
<dbReference type="EMBL" id="LIAE01010754">
    <property type="protein sequence ID" value="PAV55738.1"/>
    <property type="molecule type" value="Genomic_DNA"/>
</dbReference>
<dbReference type="Gene3D" id="2.60.120.620">
    <property type="entry name" value="q2cbj1_9rhob like domain"/>
    <property type="match status" value="1"/>
</dbReference>
<protein>
    <recommendedName>
        <fullName evidence="3">Prolyl 4-hydroxylase alpha subunit Fe(2+) 2OG dioxygenase domain-containing protein</fullName>
    </recommendedName>
</protein>
<organism evidence="1 2">
    <name type="scientific">Diploscapter pachys</name>
    <dbReference type="NCBI Taxonomy" id="2018661"/>
    <lineage>
        <taxon>Eukaryota</taxon>
        <taxon>Metazoa</taxon>
        <taxon>Ecdysozoa</taxon>
        <taxon>Nematoda</taxon>
        <taxon>Chromadorea</taxon>
        <taxon>Rhabditida</taxon>
        <taxon>Rhabditina</taxon>
        <taxon>Rhabditomorpha</taxon>
        <taxon>Rhabditoidea</taxon>
        <taxon>Rhabditidae</taxon>
        <taxon>Diploscapter</taxon>
    </lineage>
</organism>
<evidence type="ECO:0008006" key="3">
    <source>
        <dbReference type="Google" id="ProtNLM"/>
    </source>
</evidence>
<dbReference type="STRING" id="2018661.A0A2A2J1M3"/>
<sequence length="174" mass="20875">MEVLSWHPFLIVLRDFVSQVQINRFLDDIFVKRLEEQKVVDENDGIFDFYKYPKINHLASGRRYHISRKANGTEFKHRETLGTSQMYEYTTDMLPYINFEVSELWQVPKICIFYVLSYRSGGHYAPHYDYLEYHSKDHWDWWMTSYGNRFATFLLVLQTADEGGGRHGFLAFYI</sequence>
<dbReference type="AlphaFoldDB" id="A0A2A2J1M3"/>
<reference evidence="1 2" key="1">
    <citation type="journal article" date="2017" name="Curr. Biol.">
        <title>Genome architecture and evolution of a unichromosomal asexual nematode.</title>
        <authorList>
            <person name="Fradin H."/>
            <person name="Zegar C."/>
            <person name="Gutwein M."/>
            <person name="Lucas J."/>
            <person name="Kovtun M."/>
            <person name="Corcoran D."/>
            <person name="Baugh L.R."/>
            <person name="Kiontke K."/>
            <person name="Gunsalus K."/>
            <person name="Fitch D.H."/>
            <person name="Piano F."/>
        </authorList>
    </citation>
    <scope>NUCLEOTIDE SEQUENCE [LARGE SCALE GENOMIC DNA]</scope>
    <source>
        <strain evidence="1">PF1309</strain>
    </source>
</reference>
<evidence type="ECO:0000313" key="2">
    <source>
        <dbReference type="Proteomes" id="UP000218231"/>
    </source>
</evidence>
<comment type="caution">
    <text evidence="1">The sequence shown here is derived from an EMBL/GenBank/DDBJ whole genome shotgun (WGS) entry which is preliminary data.</text>
</comment>
<gene>
    <name evidence="1" type="ORF">WR25_27121</name>
</gene>
<evidence type="ECO:0000313" key="1">
    <source>
        <dbReference type="EMBL" id="PAV55738.1"/>
    </source>
</evidence>
<keyword evidence="2" id="KW-1185">Reference proteome</keyword>
<accession>A0A2A2J1M3</accession>
<dbReference type="OrthoDB" id="420380at2759"/>
<proteinExistence type="predicted"/>